<dbReference type="EMBL" id="AVFJ02000007">
    <property type="protein sequence ID" value="KPL57284.1"/>
    <property type="molecule type" value="Genomic_DNA"/>
</dbReference>
<protein>
    <submittedName>
        <fullName evidence="1">Uncharacterized protein</fullName>
    </submittedName>
</protein>
<organism evidence="1">
    <name type="scientific">Lactiplantibacillus plantarum 2025</name>
    <dbReference type="NCBI Taxonomy" id="1385856"/>
    <lineage>
        <taxon>Bacteria</taxon>
        <taxon>Bacillati</taxon>
        <taxon>Bacillota</taxon>
        <taxon>Bacilli</taxon>
        <taxon>Lactobacillales</taxon>
        <taxon>Lactobacillaceae</taxon>
        <taxon>Lactiplantibacillus</taxon>
    </lineage>
</organism>
<comment type="caution">
    <text evidence="1">The sequence shown here is derived from an EMBL/GenBank/DDBJ whole genome shotgun (WGS) entry which is preliminary data.</text>
</comment>
<name>A0A837NMT1_LACPN</name>
<dbReference type="RefSeq" id="WP_015380197.1">
    <property type="nucleotide sequence ID" value="NZ_CP076824.1"/>
</dbReference>
<dbReference type="AlphaFoldDB" id="A0A837NMT1"/>
<evidence type="ECO:0000313" key="1">
    <source>
        <dbReference type="EMBL" id="KPL57284.1"/>
    </source>
</evidence>
<accession>A0A837NMT1</accession>
<proteinExistence type="predicted"/>
<gene>
    <name evidence="1" type="ORF">N876_0203580</name>
</gene>
<reference evidence="1" key="1">
    <citation type="journal article" date="2016" name="Genome Announc.">
        <title>Draft Genome Sequence of Lactobacillus plantarum 2025.</title>
        <authorList>
            <person name="Karlyshev A.V."/>
            <person name="Khlebnikov V.C."/>
            <person name="Kosarev I.V."/>
            <person name="Abramov V.M."/>
        </authorList>
    </citation>
    <scope>NUCLEOTIDE SEQUENCE [LARGE SCALE GENOMIC DNA]</scope>
    <source>
        <strain evidence="1">2025</strain>
    </source>
</reference>
<sequence length="69" mass="7650">MSDVVIVALISSATAIVVALIPQIFPERKEDSAATNGDSISELKKENGALKKENAEKQEIIDYYRKRDK</sequence>